<comment type="caution">
    <text evidence="1">The sequence shown here is derived from an EMBL/GenBank/DDBJ whole genome shotgun (WGS) entry which is preliminary data.</text>
</comment>
<accession>A0AAV0WJK5</accession>
<name>A0AAV0WJK5_9HEMI</name>
<sequence>MSDPWNLQLINHSSVLYNLIFMDGVNEDEIHKYINRMVQIPFGSVIDINLNAETGINLIKDIINKYNTISKLNLLNKFNNRFNRNLKNAFTQHGEYVFEIIQYEFQKMLYKIDKQIYSFDYNELQ</sequence>
<dbReference type="AlphaFoldDB" id="A0AAV0WJK5"/>
<proteinExistence type="predicted"/>
<gene>
    <name evidence="1" type="ORF">MEUPH1_LOCUS11778</name>
</gene>
<organism evidence="1 2">
    <name type="scientific">Macrosiphum euphorbiae</name>
    <name type="common">potato aphid</name>
    <dbReference type="NCBI Taxonomy" id="13131"/>
    <lineage>
        <taxon>Eukaryota</taxon>
        <taxon>Metazoa</taxon>
        <taxon>Ecdysozoa</taxon>
        <taxon>Arthropoda</taxon>
        <taxon>Hexapoda</taxon>
        <taxon>Insecta</taxon>
        <taxon>Pterygota</taxon>
        <taxon>Neoptera</taxon>
        <taxon>Paraneoptera</taxon>
        <taxon>Hemiptera</taxon>
        <taxon>Sternorrhyncha</taxon>
        <taxon>Aphidomorpha</taxon>
        <taxon>Aphidoidea</taxon>
        <taxon>Aphididae</taxon>
        <taxon>Macrosiphini</taxon>
        <taxon>Macrosiphum</taxon>
    </lineage>
</organism>
<evidence type="ECO:0000313" key="2">
    <source>
        <dbReference type="Proteomes" id="UP001160148"/>
    </source>
</evidence>
<evidence type="ECO:0000313" key="1">
    <source>
        <dbReference type="EMBL" id="CAI6355987.1"/>
    </source>
</evidence>
<reference evidence="1 2" key="1">
    <citation type="submission" date="2023-01" db="EMBL/GenBank/DDBJ databases">
        <authorList>
            <person name="Whitehead M."/>
        </authorList>
    </citation>
    <scope>NUCLEOTIDE SEQUENCE [LARGE SCALE GENOMIC DNA]</scope>
</reference>
<keyword evidence="2" id="KW-1185">Reference proteome</keyword>
<protein>
    <submittedName>
        <fullName evidence="1">Uncharacterized protein</fullName>
    </submittedName>
</protein>
<dbReference type="Proteomes" id="UP001160148">
    <property type="component" value="Unassembled WGS sequence"/>
</dbReference>
<dbReference type="EMBL" id="CARXXK010000002">
    <property type="protein sequence ID" value="CAI6355987.1"/>
    <property type="molecule type" value="Genomic_DNA"/>
</dbReference>